<comment type="caution">
    <text evidence="2">The sequence shown here is derived from an EMBL/GenBank/DDBJ whole genome shotgun (WGS) entry which is preliminary data.</text>
</comment>
<sequence>MPLGFRSAPKWGDLSDTCASVQAETRRDGWVDGWMGWMEGRGSSAEQIFFFSFSARVHSHQLERQQDRARQMAGGFPEGSSLPMRRPLHRTQHHHSSRNHIHHSARVDYSWGRLFLGACVIFGWLAGWPACLWAGFSRVAAHDRDKHGRAANSQTTLIPSTDFKSTVKGDPPHGVYLHVHTHKCHSRSPSRANHQPLRIHFPAQDPPKHLPTALVPKYLARAAIDRYSAPLSLPLLFLCYGQPSRTRLSEISQTPPPASLSPKLL</sequence>
<reference evidence="2 3" key="1">
    <citation type="submission" date="2019-09" db="EMBL/GenBank/DDBJ databases">
        <title>Draft genome of the ectomycorrhizal ascomycete Sphaerosporella brunnea.</title>
        <authorList>
            <consortium name="DOE Joint Genome Institute"/>
            <person name="Benucci G.M."/>
            <person name="Marozzi G."/>
            <person name="Antonielli L."/>
            <person name="Sanchez S."/>
            <person name="Marco P."/>
            <person name="Wang X."/>
            <person name="Falini L.B."/>
            <person name="Barry K."/>
            <person name="Haridas S."/>
            <person name="Lipzen A."/>
            <person name="Labutti K."/>
            <person name="Grigoriev I.V."/>
            <person name="Murat C."/>
            <person name="Martin F."/>
            <person name="Albertini E."/>
            <person name="Donnini D."/>
            <person name="Bonito G."/>
        </authorList>
    </citation>
    <scope>NUCLEOTIDE SEQUENCE [LARGE SCALE GENOMIC DNA]</scope>
    <source>
        <strain evidence="2 3">Sb_GMNB300</strain>
    </source>
</reference>
<feature type="transmembrane region" description="Helical" evidence="1">
    <location>
        <begin position="114"/>
        <end position="136"/>
    </location>
</feature>
<gene>
    <name evidence="2" type="ORF">FN846DRAFT_399115</name>
</gene>
<dbReference type="Proteomes" id="UP000326924">
    <property type="component" value="Unassembled WGS sequence"/>
</dbReference>
<evidence type="ECO:0000313" key="2">
    <source>
        <dbReference type="EMBL" id="KAA8894647.1"/>
    </source>
</evidence>
<evidence type="ECO:0000313" key="3">
    <source>
        <dbReference type="Proteomes" id="UP000326924"/>
    </source>
</evidence>
<keyword evidence="1" id="KW-0812">Transmembrane</keyword>
<dbReference type="EMBL" id="VXIS01000321">
    <property type="protein sequence ID" value="KAA8894647.1"/>
    <property type="molecule type" value="Genomic_DNA"/>
</dbReference>
<dbReference type="InParanoid" id="A0A5J5EHP8"/>
<keyword evidence="1" id="KW-1133">Transmembrane helix</keyword>
<proteinExistence type="predicted"/>
<organism evidence="2 3">
    <name type="scientific">Sphaerosporella brunnea</name>
    <dbReference type="NCBI Taxonomy" id="1250544"/>
    <lineage>
        <taxon>Eukaryota</taxon>
        <taxon>Fungi</taxon>
        <taxon>Dikarya</taxon>
        <taxon>Ascomycota</taxon>
        <taxon>Pezizomycotina</taxon>
        <taxon>Pezizomycetes</taxon>
        <taxon>Pezizales</taxon>
        <taxon>Pyronemataceae</taxon>
        <taxon>Sphaerosporella</taxon>
    </lineage>
</organism>
<accession>A0A5J5EHP8</accession>
<evidence type="ECO:0000256" key="1">
    <source>
        <dbReference type="SAM" id="Phobius"/>
    </source>
</evidence>
<dbReference type="AlphaFoldDB" id="A0A5J5EHP8"/>
<protein>
    <submittedName>
        <fullName evidence="2">Uncharacterized protein</fullName>
    </submittedName>
</protein>
<keyword evidence="3" id="KW-1185">Reference proteome</keyword>
<name>A0A5J5EHP8_9PEZI</name>
<keyword evidence="1" id="KW-0472">Membrane</keyword>